<dbReference type="Proteomes" id="UP000824267">
    <property type="component" value="Unassembled WGS sequence"/>
</dbReference>
<evidence type="ECO:0000256" key="3">
    <source>
        <dbReference type="ARBA" id="ARBA00022723"/>
    </source>
</evidence>
<evidence type="ECO:0000313" key="7">
    <source>
        <dbReference type="Proteomes" id="UP000824267"/>
    </source>
</evidence>
<protein>
    <submittedName>
        <fullName evidence="6">Uncharacterized protein</fullName>
    </submittedName>
</protein>
<evidence type="ECO:0000256" key="4">
    <source>
        <dbReference type="ARBA" id="ARBA00022833"/>
    </source>
</evidence>
<reference evidence="6" key="1">
    <citation type="journal article" date="2021" name="PeerJ">
        <title>Extensive microbial diversity within the chicken gut microbiome revealed by metagenomics and culture.</title>
        <authorList>
            <person name="Gilroy R."/>
            <person name="Ravi A."/>
            <person name="Getino M."/>
            <person name="Pursley I."/>
            <person name="Horton D.L."/>
            <person name="Alikhan N.F."/>
            <person name="Baker D."/>
            <person name="Gharbi K."/>
            <person name="Hall N."/>
            <person name="Watson M."/>
            <person name="Adriaenssens E.M."/>
            <person name="Foster-Nyarko E."/>
            <person name="Jarju S."/>
            <person name="Secka A."/>
            <person name="Antonio M."/>
            <person name="Oren A."/>
            <person name="Chaudhuri R.R."/>
            <person name="La Ragione R."/>
            <person name="Hildebrand F."/>
            <person name="Pallen M.J."/>
        </authorList>
    </citation>
    <scope>NUCLEOTIDE SEQUENCE</scope>
    <source>
        <strain evidence="6">Gambia16-930</strain>
    </source>
</reference>
<accession>A0A9D1UGD3</accession>
<evidence type="ECO:0000313" key="6">
    <source>
        <dbReference type="EMBL" id="HIW86849.1"/>
    </source>
</evidence>
<evidence type="ECO:0000256" key="2">
    <source>
        <dbReference type="ARBA" id="ARBA00005988"/>
    </source>
</evidence>
<dbReference type="InterPro" id="IPR046070">
    <property type="entry name" value="DUF6029"/>
</dbReference>
<dbReference type="Pfam" id="PF19494">
    <property type="entry name" value="DUF6029"/>
    <property type="match status" value="1"/>
</dbReference>
<gene>
    <name evidence="6" type="ORF">IAC47_01035</name>
</gene>
<name>A0A9D1UGD3_9BACT</name>
<feature type="chain" id="PRO_5039028488" evidence="5">
    <location>
        <begin position="20"/>
        <end position="562"/>
    </location>
</feature>
<reference evidence="6" key="2">
    <citation type="submission" date="2021-04" db="EMBL/GenBank/DDBJ databases">
        <authorList>
            <person name="Gilroy R."/>
        </authorList>
    </citation>
    <scope>NUCLEOTIDE SEQUENCE</scope>
    <source>
        <strain evidence="6">Gambia16-930</strain>
    </source>
</reference>
<comment type="caution">
    <text evidence="6">The sequence shown here is derived from an EMBL/GenBank/DDBJ whole genome shotgun (WGS) entry which is preliminary data.</text>
</comment>
<feature type="signal peptide" evidence="5">
    <location>
        <begin position="1"/>
        <end position="19"/>
    </location>
</feature>
<comment type="cofactor">
    <cofactor evidence="1">
        <name>Zn(2+)</name>
        <dbReference type="ChEBI" id="CHEBI:29105"/>
    </cofactor>
</comment>
<dbReference type="PROSITE" id="PS00133">
    <property type="entry name" value="CARBOXYPEPT_ZN_2"/>
    <property type="match status" value="1"/>
</dbReference>
<keyword evidence="5" id="KW-0732">Signal</keyword>
<dbReference type="EMBL" id="DXGG01000037">
    <property type="protein sequence ID" value="HIW86849.1"/>
    <property type="molecule type" value="Genomic_DNA"/>
</dbReference>
<organism evidence="6 7">
    <name type="scientific">Candidatus Onthomorpha intestinigallinarum</name>
    <dbReference type="NCBI Taxonomy" id="2840880"/>
    <lineage>
        <taxon>Bacteria</taxon>
        <taxon>Pseudomonadati</taxon>
        <taxon>Bacteroidota</taxon>
        <taxon>Bacteroidia</taxon>
        <taxon>Bacteroidales</taxon>
        <taxon>Candidatus Onthomorpha</taxon>
    </lineage>
</organism>
<dbReference type="InterPro" id="IPR057247">
    <property type="entry name" value="CARBOXYPEPT_ZN_2"/>
</dbReference>
<comment type="similarity">
    <text evidence="2">Belongs to the peptidase M14 family.</text>
</comment>
<evidence type="ECO:0000256" key="1">
    <source>
        <dbReference type="ARBA" id="ARBA00001947"/>
    </source>
</evidence>
<proteinExistence type="inferred from homology"/>
<keyword evidence="3" id="KW-0479">Metal-binding</keyword>
<dbReference type="AlphaFoldDB" id="A0A9D1UGD3"/>
<sequence>MRRLLLLLVMLVSGFVVHAQGIFGGKVTGNFQWDIQASREDSIIGAEKVDEKLLNNAFANINYVNGDFSAGIRFEAYLNPILGFDSQYKGAGIPYRFASYKKDYLEITVGNYYEQFGNGLVFRAYEERNLGLDNAMDGLRVVARPLDGISIKGVIGKQRYYWEDIWDSDNGLVRGLDAEVSLNDLVESWKNSSTRMTIGGSFVSVYEQAQPKYVNIGGSDYRMSIPENVGAAAFRFDFSHKSFFLSAEYAQKGQDPNAVNGFIYRKGNALLLKTSYFIKGLAIALEAKRIDNMSFKSKRDETGNMLNVNYLPAITRQHSYSLMAMYPYATQLNGEMGIQADVMYKFKKNTMLGGKYGTEVKFNYSRVHSIDKQPLEGYALNQAGTEGYTSDFFKVGDELYFEEVNFEINKKLTNKFKLNLMYSYQSFNPVAFGHPEQQNIYANIFVADGLYKFNRKHSLRTELQWLLTEQNYGEWAKGDWLQATLEYNFAGKWFFALSDQWNYGNENGDKTHYYNVSLGSTYNTTRVSISYGKQRDGIICIGGVCREVPASNGLFMTITSSF</sequence>
<dbReference type="GO" id="GO:0046872">
    <property type="term" value="F:metal ion binding"/>
    <property type="evidence" value="ECO:0007669"/>
    <property type="project" value="UniProtKB-KW"/>
</dbReference>
<evidence type="ECO:0000256" key="5">
    <source>
        <dbReference type="SAM" id="SignalP"/>
    </source>
</evidence>
<keyword evidence="4" id="KW-0862">Zinc</keyword>